<evidence type="ECO:0000256" key="6">
    <source>
        <dbReference type="ARBA" id="ARBA00023027"/>
    </source>
</evidence>
<keyword evidence="8" id="KW-0597">Phosphoprotein</keyword>
<keyword evidence="11" id="KW-0472">Membrane</keyword>
<dbReference type="NCBIfam" id="TIGR01771">
    <property type="entry name" value="L-LDH-NAD"/>
    <property type="match status" value="1"/>
</dbReference>
<evidence type="ECO:0000256" key="7">
    <source>
        <dbReference type="ARBA" id="ARBA00049258"/>
    </source>
</evidence>
<comment type="function">
    <text evidence="1">Catalyzes the reversible oxidation of malate to oxaloacetate.</text>
</comment>
<feature type="transmembrane region" description="Helical" evidence="11">
    <location>
        <begin position="7"/>
        <end position="24"/>
    </location>
</feature>
<comment type="subcellular location">
    <subcellularLocation>
        <location evidence="8">Cytoplasm</location>
    </subcellularLocation>
</comment>
<feature type="binding site" evidence="10">
    <location>
        <position position="97"/>
    </location>
    <ligand>
        <name>NAD(+)</name>
        <dbReference type="ChEBI" id="CHEBI:57540"/>
    </ligand>
</feature>
<evidence type="ECO:0000256" key="8">
    <source>
        <dbReference type="HAMAP-Rule" id="MF_00488"/>
    </source>
</evidence>
<dbReference type="PANTHER" id="PTHR43128">
    <property type="entry name" value="L-2-HYDROXYCARBOXYLATE DEHYDROGENASE (NAD(P)(+))"/>
    <property type="match status" value="1"/>
</dbReference>
<keyword evidence="11" id="KW-0812">Transmembrane</keyword>
<dbReference type="GO" id="GO:0004459">
    <property type="term" value="F:L-lactate dehydrogenase (NAD+) activity"/>
    <property type="evidence" value="ECO:0007669"/>
    <property type="project" value="UniProtKB-UniRule"/>
</dbReference>
<dbReference type="InterPro" id="IPR036291">
    <property type="entry name" value="NAD(P)-bd_dom_sf"/>
</dbReference>
<feature type="binding site" evidence="8">
    <location>
        <position position="83"/>
    </location>
    <ligand>
        <name>substrate</name>
    </ligand>
</feature>
<dbReference type="SUPFAM" id="SSF56327">
    <property type="entry name" value="LDH C-terminal domain-like"/>
    <property type="match status" value="1"/>
</dbReference>
<dbReference type="Gene3D" id="3.40.50.720">
    <property type="entry name" value="NAD(P)-binding Rossmann-like Domain"/>
    <property type="match status" value="1"/>
</dbReference>
<feature type="binding site" evidence="8">
    <location>
        <position position="231"/>
    </location>
    <ligand>
        <name>substrate</name>
    </ligand>
</feature>
<keyword evidence="8" id="KW-0021">Allosteric enzyme</keyword>
<reference evidence="14 15" key="1">
    <citation type="submission" date="2014-06" db="EMBL/GenBank/DDBJ databases">
        <title>Whole Genome Sequences of Three Symbiotic Endozoicomonas Bacteria.</title>
        <authorList>
            <person name="Neave M.J."/>
            <person name="Apprill A."/>
            <person name="Voolstra C.R."/>
        </authorList>
    </citation>
    <scope>NUCLEOTIDE SEQUENCE [LARGE SCALE GENOMIC DNA]</scope>
    <source>
        <strain evidence="14 15">LMG 24815</strain>
    </source>
</reference>
<gene>
    <name evidence="8" type="primary">ldh</name>
    <name evidence="14" type="ORF">GZ77_11120</name>
</gene>
<feature type="binding site" evidence="8">
    <location>
        <position position="15"/>
    </location>
    <ligand>
        <name>NAD(+)</name>
        <dbReference type="ChEBI" id="CHEBI:57540"/>
    </ligand>
</feature>
<dbReference type="InterPro" id="IPR001557">
    <property type="entry name" value="L-lactate/malate_DH"/>
</dbReference>
<feature type="binding site" evidence="10">
    <location>
        <begin position="11"/>
        <end position="16"/>
    </location>
    <ligand>
        <name>NAD(+)</name>
        <dbReference type="ChEBI" id="CHEBI:57540"/>
    </ligand>
</feature>
<comment type="activity regulation">
    <text evidence="8">Allosterically activated by fructose 1,6-bisphosphate (FBP).</text>
</comment>
<organism evidence="14 15">
    <name type="scientific">Endozoicomonas montiporae</name>
    <dbReference type="NCBI Taxonomy" id="1027273"/>
    <lineage>
        <taxon>Bacteria</taxon>
        <taxon>Pseudomonadati</taxon>
        <taxon>Pseudomonadota</taxon>
        <taxon>Gammaproteobacteria</taxon>
        <taxon>Oceanospirillales</taxon>
        <taxon>Endozoicomonadaceae</taxon>
        <taxon>Endozoicomonas</taxon>
    </lineage>
</organism>
<feature type="binding site" evidence="8">
    <location>
        <position position="170"/>
    </location>
    <ligand>
        <name>beta-D-fructose 1,6-bisphosphate</name>
        <dbReference type="ChEBI" id="CHEBI:32966"/>
        <note>allosteric activator</note>
    </ligand>
</feature>
<accession>A0A081N8P7</accession>
<dbReference type="InterPro" id="IPR011304">
    <property type="entry name" value="L-lactate_DH"/>
</dbReference>
<dbReference type="GO" id="GO:0006096">
    <property type="term" value="P:glycolytic process"/>
    <property type="evidence" value="ECO:0007669"/>
    <property type="project" value="UniProtKB-UniRule"/>
</dbReference>
<dbReference type="EMBL" id="JOKG01000002">
    <property type="protein sequence ID" value="KEQ14820.1"/>
    <property type="molecule type" value="Genomic_DNA"/>
</dbReference>
<feature type="binding site" evidence="8">
    <location>
        <position position="90"/>
    </location>
    <ligand>
        <name>substrate</name>
    </ligand>
</feature>
<dbReference type="InterPro" id="IPR018177">
    <property type="entry name" value="L-lactate_DH_AS"/>
</dbReference>
<name>A0A081N8P7_9GAMM</name>
<dbReference type="RefSeq" id="WP_086936392.1">
    <property type="nucleotide sequence ID" value="NZ_JOKG01000002.1"/>
</dbReference>
<keyword evidence="15" id="KW-1185">Reference proteome</keyword>
<feature type="binding site" evidence="8 10">
    <location>
        <position position="36"/>
    </location>
    <ligand>
        <name>NAD(+)</name>
        <dbReference type="ChEBI" id="CHEBI:57540"/>
    </ligand>
</feature>
<evidence type="ECO:0000256" key="11">
    <source>
        <dbReference type="SAM" id="Phobius"/>
    </source>
</evidence>
<dbReference type="PROSITE" id="PS00064">
    <property type="entry name" value="L_LDH"/>
    <property type="match status" value="1"/>
</dbReference>
<dbReference type="UniPathway" id="UPA00554">
    <property type="reaction ID" value="UER00611"/>
</dbReference>
<feature type="active site" description="Proton acceptor" evidence="8 9">
    <location>
        <position position="177"/>
    </location>
</feature>
<feature type="binding site" evidence="8">
    <location>
        <begin position="80"/>
        <end position="81"/>
    </location>
    <ligand>
        <name>NAD(+)</name>
        <dbReference type="ChEBI" id="CHEBI:57540"/>
    </ligand>
</feature>
<dbReference type="HAMAP" id="MF_00488">
    <property type="entry name" value="Lactate_dehydrog"/>
    <property type="match status" value="1"/>
</dbReference>
<feature type="binding site" evidence="8">
    <location>
        <position position="145"/>
    </location>
    <ligand>
        <name>NAD(+)</name>
        <dbReference type="ChEBI" id="CHEBI:57540"/>
    </ligand>
</feature>
<feature type="binding site" evidence="8">
    <location>
        <begin position="150"/>
        <end position="153"/>
    </location>
    <ligand>
        <name>substrate</name>
    </ligand>
</feature>
<dbReference type="GO" id="GO:0006089">
    <property type="term" value="P:lactate metabolic process"/>
    <property type="evidence" value="ECO:0007669"/>
    <property type="project" value="TreeGrafter"/>
</dbReference>
<feature type="binding site" evidence="8">
    <location>
        <begin position="122"/>
        <end position="125"/>
    </location>
    <ligand>
        <name>substrate</name>
    </ligand>
</feature>
<keyword evidence="5 8" id="KW-0560">Oxidoreductase</keyword>
<dbReference type="eggNOG" id="COG0039">
    <property type="taxonomic scope" value="Bacteria"/>
</dbReference>
<keyword evidence="6 8" id="KW-0520">NAD</keyword>
<dbReference type="AlphaFoldDB" id="A0A081N8P7"/>
<keyword evidence="11" id="KW-1133">Transmembrane helix</keyword>
<evidence type="ECO:0000256" key="10">
    <source>
        <dbReference type="PIRSR" id="PIRSR000102-3"/>
    </source>
</evidence>
<comment type="pathway">
    <text evidence="2 8">Fermentation; pyruvate fermentation to lactate; (S)-lactate from pyruvate: step 1/1.</text>
</comment>
<feature type="binding site" evidence="8">
    <location>
        <position position="155"/>
    </location>
    <ligand>
        <name>beta-D-fructose 1,6-bisphosphate</name>
        <dbReference type="ChEBI" id="CHEBI:32966"/>
        <note>allosteric activator</note>
    </ligand>
</feature>
<feature type="binding site" evidence="8">
    <location>
        <begin position="120"/>
        <end position="122"/>
    </location>
    <ligand>
        <name>NAD(+)</name>
        <dbReference type="ChEBI" id="CHEBI:57540"/>
    </ligand>
</feature>
<dbReference type="InterPro" id="IPR001236">
    <property type="entry name" value="Lactate/malate_DH_N"/>
</dbReference>
<dbReference type="InterPro" id="IPR015955">
    <property type="entry name" value="Lactate_DH/Glyco_Ohase_4_C"/>
</dbReference>
<dbReference type="PIRSF" id="PIRSF000102">
    <property type="entry name" value="Lac_mal_DH"/>
    <property type="match status" value="1"/>
</dbReference>
<dbReference type="EC" id="1.1.1.27" evidence="4 8"/>
<comment type="function">
    <text evidence="8">Catalyzes the conversion of lactate to pyruvate.</text>
</comment>
<evidence type="ECO:0000256" key="5">
    <source>
        <dbReference type="ARBA" id="ARBA00023002"/>
    </source>
</evidence>
<protein>
    <recommendedName>
        <fullName evidence="4 8">L-lactate dehydrogenase</fullName>
        <shortName evidence="8">L-LDH</shortName>
        <ecNumber evidence="4 8">1.1.1.27</ecNumber>
    </recommendedName>
</protein>
<dbReference type="Gene3D" id="3.90.110.10">
    <property type="entry name" value="Lactate dehydrogenase/glycoside hydrolase, family 4, C-terminal"/>
    <property type="match status" value="1"/>
</dbReference>
<evidence type="ECO:0000313" key="15">
    <source>
        <dbReference type="Proteomes" id="UP000028006"/>
    </source>
</evidence>
<dbReference type="InterPro" id="IPR022383">
    <property type="entry name" value="Lactate/malate_DH_C"/>
</dbReference>
<comment type="similarity">
    <text evidence="3 8">Belongs to the LDH/MDH superfamily. LDH family.</text>
</comment>
<dbReference type="Pfam" id="PF02866">
    <property type="entry name" value="Ldh_1_C"/>
    <property type="match status" value="1"/>
</dbReference>
<dbReference type="Pfam" id="PF00056">
    <property type="entry name" value="Ldh_1_N"/>
    <property type="match status" value="1"/>
</dbReference>
<feature type="domain" description="Lactate/malate dehydrogenase N-terminal" evidence="12">
    <location>
        <begin position="6"/>
        <end position="144"/>
    </location>
</feature>
<comment type="caution">
    <text evidence="14">The sequence shown here is derived from an EMBL/GenBank/DDBJ whole genome shotgun (WGS) entry which is preliminary data.</text>
</comment>
<evidence type="ECO:0000256" key="2">
    <source>
        <dbReference type="ARBA" id="ARBA00004843"/>
    </source>
</evidence>
<comment type="subunit">
    <text evidence="8">Homotetramer.</text>
</comment>
<comment type="caution">
    <text evidence="8">Lacks conserved residue(s) required for the propagation of feature annotation.</text>
</comment>
<evidence type="ECO:0000256" key="9">
    <source>
        <dbReference type="PIRSR" id="PIRSR000102-1"/>
    </source>
</evidence>
<feature type="binding site" evidence="8">
    <location>
        <position position="41"/>
    </location>
    <ligand>
        <name>NAD(+)</name>
        <dbReference type="ChEBI" id="CHEBI:57540"/>
    </ligand>
</feature>
<dbReference type="GO" id="GO:0005737">
    <property type="term" value="C:cytoplasm"/>
    <property type="evidence" value="ECO:0007669"/>
    <property type="project" value="UniProtKB-SubCell"/>
</dbReference>
<dbReference type="PRINTS" id="PR00086">
    <property type="entry name" value="LLDHDRGNASE"/>
</dbReference>
<evidence type="ECO:0000259" key="13">
    <source>
        <dbReference type="Pfam" id="PF02866"/>
    </source>
</evidence>
<dbReference type="SUPFAM" id="SSF51735">
    <property type="entry name" value="NAD(P)-binding Rossmann-fold domains"/>
    <property type="match status" value="1"/>
</dbReference>
<dbReference type="PANTHER" id="PTHR43128:SF16">
    <property type="entry name" value="L-LACTATE DEHYDROGENASE"/>
    <property type="match status" value="1"/>
</dbReference>
<evidence type="ECO:0000256" key="4">
    <source>
        <dbReference type="ARBA" id="ARBA00012967"/>
    </source>
</evidence>
<sequence>MMDIQKIGIIGTGYVGMAAAFAIFQQQLATELVLIDKNVSRAEGEALDLMHGQPLVGRCTVRAGDFEDLEGAGLVIICAGVSQSSPDENRLDLLKRNISVFEMIARELDRYAPNALLLIASNPVDILTQAMQCLSARPRQLIIGTGTYLDTSRFRTLLAQYYDVSPNSVHAYILGEHGDSEIAVWSSAAIGGLPVQENTINGREFDVEKMDTLFCRVKNAAYDIIASKGHTNWAIGLVIAGILRTIRDDQRRILPVSVRLEGEYGIENVCLSIPTIVGSQGIENHILPDLNEDELKGLRLSAQTLLEPLEALNLTH</sequence>
<proteinExistence type="inferred from homology"/>
<feature type="domain" description="Lactate/malate dehydrogenase C-terminal" evidence="13">
    <location>
        <begin position="147"/>
        <end position="310"/>
    </location>
</feature>
<evidence type="ECO:0000256" key="1">
    <source>
        <dbReference type="ARBA" id="ARBA00003966"/>
    </source>
</evidence>
<evidence type="ECO:0000313" key="14">
    <source>
        <dbReference type="EMBL" id="KEQ14820.1"/>
    </source>
</evidence>
<comment type="catalytic activity">
    <reaction evidence="7 8">
        <text>(S)-lactate + NAD(+) = pyruvate + NADH + H(+)</text>
        <dbReference type="Rhea" id="RHEA:23444"/>
        <dbReference type="ChEBI" id="CHEBI:15361"/>
        <dbReference type="ChEBI" id="CHEBI:15378"/>
        <dbReference type="ChEBI" id="CHEBI:16651"/>
        <dbReference type="ChEBI" id="CHEBI:57540"/>
        <dbReference type="ChEBI" id="CHEBI:57945"/>
        <dbReference type="EC" id="1.1.1.27"/>
    </reaction>
</comment>
<dbReference type="Proteomes" id="UP000028006">
    <property type="component" value="Unassembled WGS sequence"/>
</dbReference>
<keyword evidence="8" id="KW-0963">Cytoplasm</keyword>
<evidence type="ECO:0000256" key="3">
    <source>
        <dbReference type="ARBA" id="ARBA00006054"/>
    </source>
</evidence>
<evidence type="ECO:0000259" key="12">
    <source>
        <dbReference type="Pfam" id="PF00056"/>
    </source>
</evidence>
<feature type="modified residue" description="Phosphotyrosine" evidence="8">
    <location>
        <position position="222"/>
    </location>
</feature>